<gene>
    <name evidence="3" type="ORF">Pfra01_000624100</name>
</gene>
<evidence type="ECO:0000313" key="4">
    <source>
        <dbReference type="Proteomes" id="UP001165121"/>
    </source>
</evidence>
<keyword evidence="4" id="KW-1185">Reference proteome</keyword>
<dbReference type="Proteomes" id="UP001165121">
    <property type="component" value="Unassembled WGS sequence"/>
</dbReference>
<keyword evidence="2" id="KW-0732">Signal</keyword>
<evidence type="ECO:0000313" key="3">
    <source>
        <dbReference type="EMBL" id="GMF29282.1"/>
    </source>
</evidence>
<organism evidence="3 4">
    <name type="scientific">Phytophthora fragariaefolia</name>
    <dbReference type="NCBI Taxonomy" id="1490495"/>
    <lineage>
        <taxon>Eukaryota</taxon>
        <taxon>Sar</taxon>
        <taxon>Stramenopiles</taxon>
        <taxon>Oomycota</taxon>
        <taxon>Peronosporomycetes</taxon>
        <taxon>Peronosporales</taxon>
        <taxon>Peronosporaceae</taxon>
        <taxon>Phytophthora</taxon>
    </lineage>
</organism>
<feature type="signal peptide" evidence="2">
    <location>
        <begin position="1"/>
        <end position="20"/>
    </location>
</feature>
<protein>
    <submittedName>
        <fullName evidence="3">Unnamed protein product</fullName>
    </submittedName>
</protein>
<accession>A0A9W6UBT2</accession>
<feature type="chain" id="PRO_5040826353" evidence="2">
    <location>
        <begin position="21"/>
        <end position="214"/>
    </location>
</feature>
<proteinExistence type="predicted"/>
<comment type="caution">
    <text evidence="3">The sequence shown here is derived from an EMBL/GenBank/DDBJ whole genome shotgun (WGS) entry which is preliminary data.</text>
</comment>
<sequence>MARCQRCVWIQLSLIKLATCDSSSCRLQAPSRVTMGHLEGASAPFRAADSTGLRRQWRPPSSSSSHVHALMRRAASEKWEGGRRAPASRGKRRPKQNHQLQRCISGSRSSISVSRGWTWWTALPDFNAMNTVCMVVLDVVDDGAAGVEAMYGEYSPMSVYPEVSAPDARGLCDGAPAATDDLSHQIILVYPEVSAPDARGLCGGAPAATDDLSY</sequence>
<feature type="compositionally biased region" description="Basic and acidic residues" evidence="1">
    <location>
        <begin position="74"/>
        <end position="83"/>
    </location>
</feature>
<evidence type="ECO:0000256" key="2">
    <source>
        <dbReference type="SAM" id="SignalP"/>
    </source>
</evidence>
<evidence type="ECO:0000256" key="1">
    <source>
        <dbReference type="SAM" id="MobiDB-lite"/>
    </source>
</evidence>
<reference evidence="3" key="1">
    <citation type="submission" date="2023-04" db="EMBL/GenBank/DDBJ databases">
        <title>Phytophthora fragariaefolia NBRC 109709.</title>
        <authorList>
            <person name="Ichikawa N."/>
            <person name="Sato H."/>
            <person name="Tonouchi N."/>
        </authorList>
    </citation>
    <scope>NUCLEOTIDE SEQUENCE</scope>
    <source>
        <strain evidence="3">NBRC 109709</strain>
    </source>
</reference>
<feature type="region of interest" description="Disordered" evidence="1">
    <location>
        <begin position="49"/>
        <end position="103"/>
    </location>
</feature>
<dbReference type="AlphaFoldDB" id="A0A9W6UBT2"/>
<name>A0A9W6UBT2_9STRA</name>
<dbReference type="EMBL" id="BSXT01000523">
    <property type="protein sequence ID" value="GMF29282.1"/>
    <property type="molecule type" value="Genomic_DNA"/>
</dbReference>